<dbReference type="InterPro" id="IPR046253">
    <property type="entry name" value="DUF6286"/>
</dbReference>
<feature type="transmembrane region" description="Helical" evidence="3">
    <location>
        <begin position="214"/>
        <end position="234"/>
    </location>
</feature>
<keyword evidence="3" id="KW-0812">Transmembrane</keyword>
<dbReference type="Pfam" id="PF19803">
    <property type="entry name" value="DUF6286"/>
    <property type="match status" value="1"/>
</dbReference>
<evidence type="ECO:0000256" key="3">
    <source>
        <dbReference type="SAM" id="Phobius"/>
    </source>
</evidence>
<dbReference type="Pfam" id="PF03780">
    <property type="entry name" value="Asp23"/>
    <property type="match status" value="1"/>
</dbReference>
<feature type="transmembrane region" description="Helical" evidence="3">
    <location>
        <begin position="163"/>
        <end position="184"/>
    </location>
</feature>
<feature type="region of interest" description="Disordered" evidence="2">
    <location>
        <begin position="1"/>
        <end position="35"/>
    </location>
</feature>
<gene>
    <name evidence="5" type="ORF">ABN611_33665</name>
</gene>
<keyword evidence="3" id="KW-1133">Transmembrane helix</keyword>
<dbReference type="RefSeq" id="WP_350276334.1">
    <property type="nucleotide sequence ID" value="NZ_CP158165.1"/>
</dbReference>
<reference evidence="5" key="1">
    <citation type="submission" date="2024-06" db="EMBL/GenBank/DDBJ databases">
        <title>Kribbella sp. strain HUAS MG21 genome sequences.</title>
        <authorList>
            <person name="Mo P."/>
        </authorList>
    </citation>
    <scope>NUCLEOTIDE SEQUENCE</scope>
    <source>
        <strain evidence="5">HUAS MG21</strain>
    </source>
</reference>
<protein>
    <submittedName>
        <fullName evidence="5">DUF6286 domain-containing Asp23/Gls24 family envelope stress response protein</fullName>
    </submittedName>
</protein>
<evidence type="ECO:0000259" key="4">
    <source>
        <dbReference type="Pfam" id="PF19803"/>
    </source>
</evidence>
<organism evidence="5">
    <name type="scientific">Kribbella sp. HUAS MG21</name>
    <dbReference type="NCBI Taxonomy" id="3160966"/>
    <lineage>
        <taxon>Bacteria</taxon>
        <taxon>Bacillati</taxon>
        <taxon>Actinomycetota</taxon>
        <taxon>Actinomycetes</taxon>
        <taxon>Propionibacteriales</taxon>
        <taxon>Kribbellaceae</taxon>
        <taxon>Kribbella</taxon>
    </lineage>
</organism>
<evidence type="ECO:0000313" key="5">
    <source>
        <dbReference type="EMBL" id="XBV23503.1"/>
    </source>
</evidence>
<evidence type="ECO:0000256" key="1">
    <source>
        <dbReference type="ARBA" id="ARBA00005721"/>
    </source>
</evidence>
<accession>A0AAU7TA39</accession>
<dbReference type="AlphaFoldDB" id="A0AAU7TA39"/>
<dbReference type="EMBL" id="CP158165">
    <property type="protein sequence ID" value="XBV23503.1"/>
    <property type="molecule type" value="Genomic_DNA"/>
</dbReference>
<evidence type="ECO:0000256" key="2">
    <source>
        <dbReference type="SAM" id="MobiDB-lite"/>
    </source>
</evidence>
<name>A0AAU7TA39_9ACTN</name>
<proteinExistence type="inferred from homology"/>
<sequence>MAELTASPRPTGPDALPGLPAAAVPEPASVANGGDRGRLEIAERAVERIAEITARNHGAVLRRDAVLGRGLPKARAVIAGRRTRIEVQVAAAWGRPLAEVAAEVRRSVAADIARYTGLGVDRVDVDITTVGATDGGAVGGAVGAVGSADGQAPAAKSPVAAPAAAAVGIVAAFVLVGIGVVGIAEMLRTAGLLRGQVIPPGWFGRTFALEPAGWLRPVGIAAVVLGLLVLVVAVKPRRRTHLAVQGPDTIVWIRSADAARLAADGAAKVDSVTAATVAAKRRRLRATVTHFGDPARVTDEVGTAIDDRMRTVSPRPRVRIDLQED</sequence>
<keyword evidence="3" id="KW-0472">Membrane</keyword>
<dbReference type="InterPro" id="IPR005531">
    <property type="entry name" value="Asp23"/>
</dbReference>
<feature type="domain" description="DUF6286" evidence="4">
    <location>
        <begin position="224"/>
        <end position="320"/>
    </location>
</feature>
<feature type="compositionally biased region" description="Low complexity" evidence="2">
    <location>
        <begin position="12"/>
        <end position="31"/>
    </location>
</feature>
<comment type="similarity">
    <text evidence="1">Belongs to the asp23 family.</text>
</comment>